<evidence type="ECO:0000256" key="2">
    <source>
        <dbReference type="ARBA" id="ARBA00022676"/>
    </source>
</evidence>
<dbReference type="FunFam" id="3.40.50.2000:FF:000050">
    <property type="entry name" value="UDP-glucuronosyltransferase"/>
    <property type="match status" value="1"/>
</dbReference>
<keyword evidence="5" id="KW-0472">Membrane</keyword>
<dbReference type="PROSITE" id="PS00375">
    <property type="entry name" value="UDPGT"/>
    <property type="match status" value="1"/>
</dbReference>
<evidence type="ECO:0000256" key="5">
    <source>
        <dbReference type="RuleBase" id="RU362059"/>
    </source>
</evidence>
<reference evidence="7" key="1">
    <citation type="journal article" date="2020" name="J. Asia-Pac. Entomol.">
        <title>Draft genome sequence of the termite, Coptotermes formosanus: Genetic insights into the pyruvate dehydrogenase complex of the termite.</title>
        <authorList>
            <person name="Itakura S."/>
            <person name="Yosikawa Y."/>
            <person name="Togami Y."/>
            <person name="Umezawa K."/>
        </authorList>
    </citation>
    <scope>NUCLEOTIDE SEQUENCE</scope>
    <source>
        <tissue evidence="7">Head</tissue>
    </source>
</reference>
<keyword evidence="5" id="KW-0812">Transmembrane</keyword>
<dbReference type="CDD" id="cd03784">
    <property type="entry name" value="GT1_Gtf-like"/>
    <property type="match status" value="1"/>
</dbReference>
<dbReference type="AlphaFoldDB" id="A0A6L2Q0S4"/>
<dbReference type="EC" id="2.4.1.17" evidence="5"/>
<dbReference type="InterPro" id="IPR002213">
    <property type="entry name" value="UDP_glucos_trans"/>
</dbReference>
<comment type="similarity">
    <text evidence="1 4">Belongs to the UDP-glycosyltransferase family.</text>
</comment>
<comment type="catalytic activity">
    <reaction evidence="5">
        <text>glucuronate acceptor + UDP-alpha-D-glucuronate = acceptor beta-D-glucuronoside + UDP + H(+)</text>
        <dbReference type="Rhea" id="RHEA:21032"/>
        <dbReference type="ChEBI" id="CHEBI:15378"/>
        <dbReference type="ChEBI" id="CHEBI:58052"/>
        <dbReference type="ChEBI" id="CHEBI:58223"/>
        <dbReference type="ChEBI" id="CHEBI:132367"/>
        <dbReference type="ChEBI" id="CHEBI:132368"/>
        <dbReference type="EC" id="2.4.1.17"/>
    </reaction>
</comment>
<keyword evidence="3 4" id="KW-0808">Transferase</keyword>
<dbReference type="InParanoid" id="A0A6L2Q0S4"/>
<gene>
    <name evidence="7" type="ORF">Cfor_01841</name>
    <name evidence="6" type="ORF">Cfor_02103</name>
</gene>
<dbReference type="Pfam" id="PF00201">
    <property type="entry name" value="UDPGT"/>
    <property type="match status" value="1"/>
</dbReference>
<dbReference type="GO" id="GO:0016020">
    <property type="term" value="C:membrane"/>
    <property type="evidence" value="ECO:0007669"/>
    <property type="project" value="UniProtKB-SubCell"/>
</dbReference>
<dbReference type="InterPro" id="IPR050271">
    <property type="entry name" value="UDP-glycosyltransferase"/>
</dbReference>
<evidence type="ECO:0000313" key="7">
    <source>
        <dbReference type="EMBL" id="GFG35557.1"/>
    </source>
</evidence>
<evidence type="ECO:0000256" key="4">
    <source>
        <dbReference type="RuleBase" id="RU003718"/>
    </source>
</evidence>
<keyword evidence="2 4" id="KW-0328">Glycosyltransferase</keyword>
<reference evidence="8" key="2">
    <citation type="submission" date="2020-01" db="EMBL/GenBank/DDBJ databases">
        <title>Draft genome sequence of the Termite Coptotermes fromosanus.</title>
        <authorList>
            <person name="Itakura S."/>
            <person name="Yosikawa Y."/>
            <person name="Umezawa K."/>
        </authorList>
    </citation>
    <scope>NUCLEOTIDE SEQUENCE [LARGE SCALE GENOMIC DNA]</scope>
</reference>
<dbReference type="Gene3D" id="3.40.50.2000">
    <property type="entry name" value="Glycogen Phosphorylase B"/>
    <property type="match status" value="1"/>
</dbReference>
<dbReference type="Proteomes" id="UP000502823">
    <property type="component" value="Unassembled WGS sequence"/>
</dbReference>
<organism evidence="7 8">
    <name type="scientific">Coptotermes formosanus</name>
    <name type="common">Formosan subterranean termite</name>
    <dbReference type="NCBI Taxonomy" id="36987"/>
    <lineage>
        <taxon>Eukaryota</taxon>
        <taxon>Metazoa</taxon>
        <taxon>Ecdysozoa</taxon>
        <taxon>Arthropoda</taxon>
        <taxon>Hexapoda</taxon>
        <taxon>Insecta</taxon>
        <taxon>Pterygota</taxon>
        <taxon>Neoptera</taxon>
        <taxon>Polyneoptera</taxon>
        <taxon>Dictyoptera</taxon>
        <taxon>Blattodea</taxon>
        <taxon>Blattoidea</taxon>
        <taxon>Termitoidae</taxon>
        <taxon>Rhinotermitidae</taxon>
        <taxon>Coptotermes</taxon>
    </lineage>
</organism>
<comment type="subcellular location">
    <subcellularLocation>
        <location evidence="5">Membrane</location>
        <topology evidence="5">Single-pass membrane protein</topology>
    </subcellularLocation>
</comment>
<evidence type="ECO:0000313" key="8">
    <source>
        <dbReference type="Proteomes" id="UP000502823"/>
    </source>
</evidence>
<dbReference type="EMBL" id="BLKM01004380">
    <property type="protein sequence ID" value="GFG31233.1"/>
    <property type="molecule type" value="Genomic_DNA"/>
</dbReference>
<evidence type="ECO:0000256" key="1">
    <source>
        <dbReference type="ARBA" id="ARBA00009995"/>
    </source>
</evidence>
<dbReference type="InterPro" id="IPR035595">
    <property type="entry name" value="UDP_glycos_trans_CS"/>
</dbReference>
<proteinExistence type="inferred from homology"/>
<evidence type="ECO:0000313" key="6">
    <source>
        <dbReference type="EMBL" id="GFG31233.1"/>
    </source>
</evidence>
<evidence type="ECO:0000256" key="3">
    <source>
        <dbReference type="ARBA" id="ARBA00022679"/>
    </source>
</evidence>
<accession>A0A6L2Q0S4</accession>
<comment type="caution">
    <text evidence="7">The sequence shown here is derived from an EMBL/GenBank/DDBJ whole genome shotgun (WGS) entry which is preliminary data.</text>
</comment>
<sequence>MGSNLRSSEMPEEKKQAFLEAFSKLKQRVLWKWETDSLPGQPSNVKLGKWLPQSDILAHPNVRLFITHGGLLSTQETVDRGVPVVGIPVYGDQKLNMLRTVSAGIGVLLEFKNVTTDSLTWAVTEVIENPRYRENAQRLSRIYRDQPLTPLQQAVYWTEYVIRHKGAPHMRSAALDLAWYQYFLLDVIAVLVLAAGSVLAVAFLMLRALLRKTFGGKCCVQTSLPSSQKKRN</sequence>
<keyword evidence="8" id="KW-1185">Reference proteome</keyword>
<protein>
    <recommendedName>
        <fullName evidence="5">UDP-glucuronosyltransferase</fullName>
        <ecNumber evidence="5">2.4.1.17</ecNumber>
    </recommendedName>
</protein>
<dbReference type="PANTHER" id="PTHR48043:SF159">
    <property type="entry name" value="EG:EG0003.4 PROTEIN-RELATED"/>
    <property type="match status" value="1"/>
</dbReference>
<dbReference type="SUPFAM" id="SSF53756">
    <property type="entry name" value="UDP-Glycosyltransferase/glycogen phosphorylase"/>
    <property type="match status" value="1"/>
</dbReference>
<keyword evidence="5" id="KW-1133">Transmembrane helix</keyword>
<name>A0A6L2Q0S4_COPFO</name>
<dbReference type="GO" id="GO:0015020">
    <property type="term" value="F:glucuronosyltransferase activity"/>
    <property type="evidence" value="ECO:0007669"/>
    <property type="project" value="UniProtKB-EC"/>
</dbReference>
<dbReference type="PANTHER" id="PTHR48043">
    <property type="entry name" value="EG:EG0003.4 PROTEIN-RELATED"/>
    <property type="match status" value="1"/>
</dbReference>
<feature type="transmembrane region" description="Helical" evidence="5">
    <location>
        <begin position="179"/>
        <end position="206"/>
    </location>
</feature>
<dbReference type="OrthoDB" id="5835829at2759"/>
<dbReference type="EMBL" id="BLKM01012111">
    <property type="protein sequence ID" value="GFG35557.1"/>
    <property type="molecule type" value="Genomic_DNA"/>
</dbReference>